<keyword evidence="4" id="KW-1185">Reference proteome</keyword>
<dbReference type="InterPro" id="IPR023614">
    <property type="entry name" value="Porin_dom_sf"/>
</dbReference>
<dbReference type="STRING" id="1123010.SAMN02745724_00693"/>
<sequence>MKSHQLLALIIMSALYSFSTLAEVRINGFASIVAGKDTSSKNFRNSPYNDEISFKPETKFALQVTADLSEGLSATAQIMARGSNDFDAKFEWAYLSYEINDHHTLRGGRLRLPFYKYSDYLDVGYAYPWVRPPRAMYSLLFSSYDGLSLISNYSVFDWDITSNLVYGTVEDTFFSTTSPTEGKLDDLYAINVQFSKDWFSAYVAYLGTDVLVPRADIETVAAITDAVAPGRGTDIRIDSDYGDFLGLGFTLDFENWLFNTEWSTVAIENSLSLDADQWYASLGYRFDNIMPYVSYQETENKRQTVSISNTPLPAQIHPGQPPLNTFLQGVFDGLKFEYIAYTIGVRYDFHPSAALKVEYNRYEDIIDAGSLGSISDPESSGNFSVAVDLVF</sequence>
<dbReference type="Pfam" id="PF13609">
    <property type="entry name" value="Porin_4"/>
    <property type="match status" value="1"/>
</dbReference>
<dbReference type="GO" id="GO:0015288">
    <property type="term" value="F:porin activity"/>
    <property type="evidence" value="ECO:0007669"/>
    <property type="project" value="InterPro"/>
</dbReference>
<proteinExistence type="predicted"/>
<evidence type="ECO:0000256" key="1">
    <source>
        <dbReference type="SAM" id="SignalP"/>
    </source>
</evidence>
<evidence type="ECO:0000313" key="3">
    <source>
        <dbReference type="EMBL" id="SFC00480.1"/>
    </source>
</evidence>
<accession>A0A1I1FU25</accession>
<dbReference type="Proteomes" id="UP000198862">
    <property type="component" value="Unassembled WGS sequence"/>
</dbReference>
<dbReference type="InterPro" id="IPR033900">
    <property type="entry name" value="Gram_neg_porin_domain"/>
</dbReference>
<dbReference type="Gene3D" id="2.40.160.10">
    <property type="entry name" value="Porin"/>
    <property type="match status" value="1"/>
</dbReference>
<protein>
    <submittedName>
        <fullName evidence="3">Porin</fullName>
    </submittedName>
</protein>
<gene>
    <name evidence="3" type="ORF">SAMN02745724_00693</name>
</gene>
<dbReference type="OrthoDB" id="197869at2"/>
<dbReference type="AlphaFoldDB" id="A0A1I1FU25"/>
<dbReference type="SUPFAM" id="SSF56935">
    <property type="entry name" value="Porins"/>
    <property type="match status" value="1"/>
</dbReference>
<feature type="chain" id="PRO_5011640906" evidence="1">
    <location>
        <begin position="23"/>
        <end position="391"/>
    </location>
</feature>
<name>A0A1I1FU25_9GAMM</name>
<feature type="signal peptide" evidence="1">
    <location>
        <begin position="1"/>
        <end position="22"/>
    </location>
</feature>
<evidence type="ECO:0000313" key="4">
    <source>
        <dbReference type="Proteomes" id="UP000198862"/>
    </source>
</evidence>
<keyword evidence="1" id="KW-0732">Signal</keyword>
<dbReference type="GO" id="GO:0016020">
    <property type="term" value="C:membrane"/>
    <property type="evidence" value="ECO:0007669"/>
    <property type="project" value="InterPro"/>
</dbReference>
<dbReference type="EMBL" id="FOLO01000003">
    <property type="protein sequence ID" value="SFC00480.1"/>
    <property type="molecule type" value="Genomic_DNA"/>
</dbReference>
<organism evidence="3 4">
    <name type="scientific">Pseudoalteromonas denitrificans DSM 6059</name>
    <dbReference type="NCBI Taxonomy" id="1123010"/>
    <lineage>
        <taxon>Bacteria</taxon>
        <taxon>Pseudomonadati</taxon>
        <taxon>Pseudomonadota</taxon>
        <taxon>Gammaproteobacteria</taxon>
        <taxon>Alteromonadales</taxon>
        <taxon>Pseudoalteromonadaceae</taxon>
        <taxon>Pseudoalteromonas</taxon>
    </lineage>
</organism>
<feature type="domain" description="Porin" evidence="2">
    <location>
        <begin position="14"/>
        <end position="363"/>
    </location>
</feature>
<dbReference type="RefSeq" id="WP_091979963.1">
    <property type="nucleotide sequence ID" value="NZ_FOLO01000003.1"/>
</dbReference>
<reference evidence="3 4" key="1">
    <citation type="submission" date="2016-10" db="EMBL/GenBank/DDBJ databases">
        <authorList>
            <person name="de Groot N.N."/>
        </authorList>
    </citation>
    <scope>NUCLEOTIDE SEQUENCE [LARGE SCALE GENOMIC DNA]</scope>
    <source>
        <strain evidence="3 4">DSM 6059</strain>
    </source>
</reference>
<evidence type="ECO:0000259" key="2">
    <source>
        <dbReference type="Pfam" id="PF13609"/>
    </source>
</evidence>